<evidence type="ECO:0000256" key="2">
    <source>
        <dbReference type="ARBA" id="ARBA00023125"/>
    </source>
</evidence>
<dbReference type="InterPro" id="IPR010982">
    <property type="entry name" value="Lambda_DNA-bd_dom_sf"/>
</dbReference>
<name>A0ABV7FFX8_9GAMM</name>
<keyword evidence="2 5" id="KW-0238">DNA-binding</keyword>
<dbReference type="InterPro" id="IPR028082">
    <property type="entry name" value="Peripla_BP_I"/>
</dbReference>
<gene>
    <name evidence="5" type="ORF">ACFODX_13185</name>
</gene>
<evidence type="ECO:0000256" key="1">
    <source>
        <dbReference type="ARBA" id="ARBA00023015"/>
    </source>
</evidence>
<dbReference type="InterPro" id="IPR000843">
    <property type="entry name" value="HTH_LacI"/>
</dbReference>
<comment type="caution">
    <text evidence="5">The sequence shown here is derived from an EMBL/GenBank/DDBJ whole genome shotgun (WGS) entry which is preliminary data.</text>
</comment>
<dbReference type="SUPFAM" id="SSF47413">
    <property type="entry name" value="lambda repressor-like DNA-binding domains"/>
    <property type="match status" value="1"/>
</dbReference>
<keyword evidence="6" id="KW-1185">Reference proteome</keyword>
<evidence type="ECO:0000313" key="6">
    <source>
        <dbReference type="Proteomes" id="UP001595555"/>
    </source>
</evidence>
<dbReference type="Pfam" id="PF13377">
    <property type="entry name" value="Peripla_BP_3"/>
    <property type="match status" value="1"/>
</dbReference>
<dbReference type="PANTHER" id="PTHR30146:SF120">
    <property type="entry name" value="ALANINE RACEMASE"/>
    <property type="match status" value="1"/>
</dbReference>
<reference evidence="6" key="1">
    <citation type="journal article" date="2019" name="Int. J. Syst. Evol. Microbiol.">
        <title>The Global Catalogue of Microorganisms (GCM) 10K type strain sequencing project: providing services to taxonomists for standard genome sequencing and annotation.</title>
        <authorList>
            <consortium name="The Broad Institute Genomics Platform"/>
            <consortium name="The Broad Institute Genome Sequencing Center for Infectious Disease"/>
            <person name="Wu L."/>
            <person name="Ma J."/>
        </authorList>
    </citation>
    <scope>NUCLEOTIDE SEQUENCE [LARGE SCALE GENOMIC DNA]</scope>
    <source>
        <strain evidence="6">KCTC 52237</strain>
    </source>
</reference>
<keyword evidence="3" id="KW-0804">Transcription</keyword>
<evidence type="ECO:0000259" key="4">
    <source>
        <dbReference type="PROSITE" id="PS50932"/>
    </source>
</evidence>
<feature type="domain" description="HTH lacI-type" evidence="4">
    <location>
        <begin position="9"/>
        <end position="63"/>
    </location>
</feature>
<dbReference type="RefSeq" id="WP_378119839.1">
    <property type="nucleotide sequence ID" value="NZ_JBHRTF010000004.1"/>
</dbReference>
<dbReference type="Proteomes" id="UP001595555">
    <property type="component" value="Unassembled WGS sequence"/>
</dbReference>
<protein>
    <submittedName>
        <fullName evidence="5">LacI family DNA-binding transcriptional regulator</fullName>
    </submittedName>
</protein>
<dbReference type="SUPFAM" id="SSF53822">
    <property type="entry name" value="Periplasmic binding protein-like I"/>
    <property type="match status" value="1"/>
</dbReference>
<dbReference type="CDD" id="cd01392">
    <property type="entry name" value="HTH_LacI"/>
    <property type="match status" value="1"/>
</dbReference>
<organism evidence="5 6">
    <name type="scientific">Cellvibrio fontiphilus</name>
    <dbReference type="NCBI Taxonomy" id="1815559"/>
    <lineage>
        <taxon>Bacteria</taxon>
        <taxon>Pseudomonadati</taxon>
        <taxon>Pseudomonadota</taxon>
        <taxon>Gammaproteobacteria</taxon>
        <taxon>Cellvibrionales</taxon>
        <taxon>Cellvibrionaceae</taxon>
        <taxon>Cellvibrio</taxon>
    </lineage>
</organism>
<dbReference type="Pfam" id="PF00356">
    <property type="entry name" value="LacI"/>
    <property type="match status" value="1"/>
</dbReference>
<dbReference type="Gene3D" id="1.10.260.40">
    <property type="entry name" value="lambda repressor-like DNA-binding domains"/>
    <property type="match status" value="1"/>
</dbReference>
<sequence>MSKIPLSPVSIADIARRAGVAESTVSRALNNNPVINEQTREKIQALAREMNYKLNTGARNLRLQRSHAISVIINAETHDGQKFSDPFMMDMIGAIADELHQHNYSLLFSSPAITSNDWHSHLLGSKRSDGIIVIGTGRDDAPLQKLHAMGDALVVWGAAKPDTQYCVVGSNNYQGGQIAAQHLLQRGCKRLVFLGDIAHPEINQRFQGYFDVLKAAGLATQERHVQAAFSIESGFNHVTELLQGDLDFDGIFAASDNIAMGAINALQQQGYKVPEDVSVVGFDDIPIAPFFNPPLTTIRQNIHAGGKLLVEKILQQINGDEPVRSQMLPTELVVRSS</sequence>
<evidence type="ECO:0000313" key="5">
    <source>
        <dbReference type="EMBL" id="MFC3116519.1"/>
    </source>
</evidence>
<dbReference type="SMART" id="SM00354">
    <property type="entry name" value="HTH_LACI"/>
    <property type="match status" value="1"/>
</dbReference>
<evidence type="ECO:0000256" key="3">
    <source>
        <dbReference type="ARBA" id="ARBA00023163"/>
    </source>
</evidence>
<dbReference type="GO" id="GO:0003677">
    <property type="term" value="F:DNA binding"/>
    <property type="evidence" value="ECO:0007669"/>
    <property type="project" value="UniProtKB-KW"/>
</dbReference>
<dbReference type="Gene3D" id="3.40.50.2300">
    <property type="match status" value="2"/>
</dbReference>
<keyword evidence="1" id="KW-0805">Transcription regulation</keyword>
<dbReference type="PROSITE" id="PS50932">
    <property type="entry name" value="HTH_LACI_2"/>
    <property type="match status" value="1"/>
</dbReference>
<dbReference type="EMBL" id="JBHRTF010000004">
    <property type="protein sequence ID" value="MFC3116519.1"/>
    <property type="molecule type" value="Genomic_DNA"/>
</dbReference>
<proteinExistence type="predicted"/>
<accession>A0ABV7FFX8</accession>
<dbReference type="InterPro" id="IPR046335">
    <property type="entry name" value="LacI/GalR-like_sensor"/>
</dbReference>
<dbReference type="CDD" id="cd06295">
    <property type="entry name" value="PBP1_CelR"/>
    <property type="match status" value="1"/>
</dbReference>
<dbReference type="PANTHER" id="PTHR30146">
    <property type="entry name" value="LACI-RELATED TRANSCRIPTIONAL REPRESSOR"/>
    <property type="match status" value="1"/>
</dbReference>